<dbReference type="SUPFAM" id="SSF49503">
    <property type="entry name" value="Cupredoxins"/>
    <property type="match status" value="1"/>
</dbReference>
<dbReference type="Proteomes" id="UP000076079">
    <property type="component" value="Chromosome"/>
</dbReference>
<organism evidence="2 3">
    <name type="scientific">Luteitalea pratensis</name>
    <dbReference type="NCBI Taxonomy" id="1855912"/>
    <lineage>
        <taxon>Bacteria</taxon>
        <taxon>Pseudomonadati</taxon>
        <taxon>Acidobacteriota</taxon>
        <taxon>Vicinamibacteria</taxon>
        <taxon>Vicinamibacterales</taxon>
        <taxon>Vicinamibacteraceae</taxon>
        <taxon>Luteitalea</taxon>
    </lineage>
</organism>
<feature type="chain" id="PRO_5007512085" description="Blue (type 1) copper domain-containing protein" evidence="1">
    <location>
        <begin position="25"/>
        <end position="209"/>
    </location>
</feature>
<evidence type="ECO:0000313" key="2">
    <source>
        <dbReference type="EMBL" id="AMY12473.1"/>
    </source>
</evidence>
<evidence type="ECO:0000313" key="3">
    <source>
        <dbReference type="Proteomes" id="UP000076079"/>
    </source>
</evidence>
<keyword evidence="3" id="KW-1185">Reference proteome</keyword>
<evidence type="ECO:0008006" key="4">
    <source>
        <dbReference type="Google" id="ProtNLM"/>
    </source>
</evidence>
<reference evidence="3" key="2">
    <citation type="submission" date="2016-04" db="EMBL/GenBank/DDBJ databases">
        <title>First Complete Genome Sequence of a Subdivision 6 Acidobacterium.</title>
        <authorList>
            <person name="Huang S."/>
            <person name="Vieira S."/>
            <person name="Bunk B."/>
            <person name="Riedel T."/>
            <person name="Sproeer C."/>
            <person name="Overmann J."/>
        </authorList>
    </citation>
    <scope>NUCLEOTIDE SEQUENCE [LARGE SCALE GENOMIC DNA]</scope>
    <source>
        <strain evidence="3">DSM 100886 HEG_-6_39</strain>
    </source>
</reference>
<reference evidence="2 3" key="1">
    <citation type="journal article" date="2016" name="Genome Announc.">
        <title>First Complete Genome Sequence of a Subdivision 6 Acidobacterium Strain.</title>
        <authorList>
            <person name="Huang S."/>
            <person name="Vieira S."/>
            <person name="Bunk B."/>
            <person name="Riedel T."/>
            <person name="Sproer C."/>
            <person name="Overmann J."/>
        </authorList>
    </citation>
    <scope>NUCLEOTIDE SEQUENCE [LARGE SCALE GENOMIC DNA]</scope>
    <source>
        <strain evidence="3">DSM 100886 HEG_-6_39</strain>
    </source>
</reference>
<name>A0A143PWC3_LUTPR</name>
<sequence length="209" mass="22290" precursor="true">MANRRSVPIVSATLALTLAFPLNARTGHNEVNVVVNFGDPVTLAGAGNHVVVPEEVLIDKDQNVTFVVHGAGHGIALYPVSANTTRDGIAAQLCGHDPVTQECTDPLFANGDHTILDGKGNVIIVTGPNPPFQRVDDPTDRLFATSTQVGNLSGVFLAGATETTAGTQLQFRFTKAGRYLAVCMNRNHYLSNWMFGFVTVGPGREDEPH</sequence>
<protein>
    <recommendedName>
        <fullName evidence="4">Blue (type 1) copper domain-containing protein</fullName>
    </recommendedName>
</protein>
<keyword evidence="1" id="KW-0732">Signal</keyword>
<dbReference type="KEGG" id="abac:LuPra_05749"/>
<proteinExistence type="predicted"/>
<feature type="signal peptide" evidence="1">
    <location>
        <begin position="1"/>
        <end position="24"/>
    </location>
</feature>
<accession>A0A143PWC3</accession>
<dbReference type="Gene3D" id="2.60.40.420">
    <property type="entry name" value="Cupredoxins - blue copper proteins"/>
    <property type="match status" value="1"/>
</dbReference>
<dbReference type="EMBL" id="CP015136">
    <property type="protein sequence ID" value="AMY12473.1"/>
    <property type="molecule type" value="Genomic_DNA"/>
</dbReference>
<dbReference type="InterPro" id="IPR008972">
    <property type="entry name" value="Cupredoxin"/>
</dbReference>
<gene>
    <name evidence="2" type="ORF">LuPra_05749</name>
</gene>
<dbReference type="AlphaFoldDB" id="A0A143PWC3"/>
<evidence type="ECO:0000256" key="1">
    <source>
        <dbReference type="SAM" id="SignalP"/>
    </source>
</evidence>